<dbReference type="InParanoid" id="A0A1C7MZ29"/>
<keyword evidence="2" id="KW-1185">Reference proteome</keyword>
<organism evidence="1 2">
    <name type="scientific">Choanephora cucurbitarum</name>
    <dbReference type="NCBI Taxonomy" id="101091"/>
    <lineage>
        <taxon>Eukaryota</taxon>
        <taxon>Fungi</taxon>
        <taxon>Fungi incertae sedis</taxon>
        <taxon>Mucoromycota</taxon>
        <taxon>Mucoromycotina</taxon>
        <taxon>Mucoromycetes</taxon>
        <taxon>Mucorales</taxon>
        <taxon>Mucorineae</taxon>
        <taxon>Choanephoraceae</taxon>
        <taxon>Choanephoroideae</taxon>
        <taxon>Choanephora</taxon>
    </lineage>
</organism>
<comment type="caution">
    <text evidence="1">The sequence shown here is derived from an EMBL/GenBank/DDBJ whole genome shotgun (WGS) entry which is preliminary data.</text>
</comment>
<name>A0A1C7MZ29_9FUNG</name>
<protein>
    <submittedName>
        <fullName evidence="1">Uncharacterized protein</fullName>
    </submittedName>
</protein>
<gene>
    <name evidence="1" type="ORF">A0J61_09932</name>
</gene>
<dbReference type="Proteomes" id="UP000093000">
    <property type="component" value="Unassembled WGS sequence"/>
</dbReference>
<reference evidence="1 2" key="1">
    <citation type="submission" date="2016-03" db="EMBL/GenBank/DDBJ databases">
        <title>Choanephora cucurbitarum.</title>
        <authorList>
            <person name="Min B."/>
            <person name="Park H."/>
            <person name="Park J.-H."/>
            <person name="Shin H.-D."/>
            <person name="Choi I.-G."/>
        </authorList>
    </citation>
    <scope>NUCLEOTIDE SEQUENCE [LARGE SCALE GENOMIC DNA]</scope>
    <source>
        <strain evidence="1 2">KUS-F28377</strain>
    </source>
</reference>
<dbReference type="AlphaFoldDB" id="A0A1C7MZ29"/>
<evidence type="ECO:0000313" key="2">
    <source>
        <dbReference type="Proteomes" id="UP000093000"/>
    </source>
</evidence>
<proteinExistence type="predicted"/>
<sequence length="203" mass="22962">MTTHQKPKFKKLESTDSLPAIPKEAREIDKNAWSFVERQPPVLPVFEEEEEREEDTITPSTPPLLAFIKGHAQHFISSTLQFVFKDNNLPLIINIAHHLLVARMLIARSSKSVSRYLNIPSTVALATHSPLRHQIEQTHLVATDSFRAQGVLHLALGLLSILALKERRISSERSALLVLTLASAGQAWSHCYKRCVYPNYVWP</sequence>
<accession>A0A1C7MZ29</accession>
<dbReference type="OrthoDB" id="2277186at2759"/>
<dbReference type="EMBL" id="LUGH01000974">
    <property type="protein sequence ID" value="OBZ82021.1"/>
    <property type="molecule type" value="Genomic_DNA"/>
</dbReference>
<evidence type="ECO:0000313" key="1">
    <source>
        <dbReference type="EMBL" id="OBZ82021.1"/>
    </source>
</evidence>